<accession>A0AAF3EUQ4</accession>
<proteinExistence type="predicted"/>
<keyword evidence="1" id="KW-1185">Reference proteome</keyword>
<dbReference type="Proteomes" id="UP000887575">
    <property type="component" value="Unassembled WGS sequence"/>
</dbReference>
<evidence type="ECO:0000313" key="2">
    <source>
        <dbReference type="WBParaSite" id="MBELARI_LOCUS17821"/>
    </source>
</evidence>
<organism evidence="1 2">
    <name type="scientific">Mesorhabditis belari</name>
    <dbReference type="NCBI Taxonomy" id="2138241"/>
    <lineage>
        <taxon>Eukaryota</taxon>
        <taxon>Metazoa</taxon>
        <taxon>Ecdysozoa</taxon>
        <taxon>Nematoda</taxon>
        <taxon>Chromadorea</taxon>
        <taxon>Rhabditida</taxon>
        <taxon>Rhabditina</taxon>
        <taxon>Rhabditomorpha</taxon>
        <taxon>Rhabditoidea</taxon>
        <taxon>Rhabditidae</taxon>
        <taxon>Mesorhabditinae</taxon>
        <taxon>Mesorhabditis</taxon>
    </lineage>
</organism>
<dbReference type="WBParaSite" id="MBELARI_LOCUS17821">
    <property type="protein sequence ID" value="MBELARI_LOCUS17821"/>
    <property type="gene ID" value="MBELARI_LOCUS17821"/>
</dbReference>
<protein>
    <submittedName>
        <fullName evidence="2">Uncharacterized protein</fullName>
    </submittedName>
</protein>
<sequence>MTQPPCPDNNIFGQAAAHETHRQCSRNWKLALHLRIQANNSRFPSLIPILAATCDQLTLIGSLFSFCAIESAPTQANHLSLAALFLQIDHSPDFREQNCELVLAQ</sequence>
<reference evidence="2" key="1">
    <citation type="submission" date="2024-02" db="UniProtKB">
        <authorList>
            <consortium name="WormBaseParasite"/>
        </authorList>
    </citation>
    <scope>IDENTIFICATION</scope>
</reference>
<name>A0AAF3EUQ4_9BILA</name>
<evidence type="ECO:0000313" key="1">
    <source>
        <dbReference type="Proteomes" id="UP000887575"/>
    </source>
</evidence>
<dbReference type="AlphaFoldDB" id="A0AAF3EUQ4"/>